<organism evidence="2 3">
    <name type="scientific">Caenimonas sedimenti</name>
    <dbReference type="NCBI Taxonomy" id="2596921"/>
    <lineage>
        <taxon>Bacteria</taxon>
        <taxon>Pseudomonadati</taxon>
        <taxon>Pseudomonadota</taxon>
        <taxon>Betaproteobacteria</taxon>
        <taxon>Burkholderiales</taxon>
        <taxon>Comamonadaceae</taxon>
        <taxon>Caenimonas</taxon>
    </lineage>
</organism>
<dbReference type="AlphaFoldDB" id="A0A562ZUF5"/>
<keyword evidence="3" id="KW-1185">Reference proteome</keyword>
<proteinExistence type="predicted"/>
<dbReference type="InterPro" id="IPR000073">
    <property type="entry name" value="AB_hydrolase_1"/>
</dbReference>
<evidence type="ECO:0000313" key="2">
    <source>
        <dbReference type="EMBL" id="TWO71935.1"/>
    </source>
</evidence>
<dbReference type="EMBL" id="VOBQ01000005">
    <property type="protein sequence ID" value="TWO71935.1"/>
    <property type="molecule type" value="Genomic_DNA"/>
</dbReference>
<dbReference type="Gene3D" id="3.40.50.1820">
    <property type="entry name" value="alpha/beta hydrolase"/>
    <property type="match status" value="1"/>
</dbReference>
<dbReference type="SUPFAM" id="SSF53474">
    <property type="entry name" value="alpha/beta-Hydrolases"/>
    <property type="match status" value="1"/>
</dbReference>
<accession>A0A562ZUF5</accession>
<comment type="caution">
    <text evidence="2">The sequence shown here is derived from an EMBL/GenBank/DDBJ whole genome shotgun (WGS) entry which is preliminary data.</text>
</comment>
<evidence type="ECO:0000313" key="3">
    <source>
        <dbReference type="Proteomes" id="UP000318199"/>
    </source>
</evidence>
<reference evidence="2 3" key="1">
    <citation type="submission" date="2019-07" db="EMBL/GenBank/DDBJ databases">
        <title>Caenimonas sedimenti sp. nov., isolated from activated sludge.</title>
        <authorList>
            <person name="Xu J."/>
        </authorList>
    </citation>
    <scope>NUCLEOTIDE SEQUENCE [LARGE SCALE GENOMIC DNA]</scope>
    <source>
        <strain evidence="2 3">HX-9-20</strain>
    </source>
</reference>
<dbReference type="OrthoDB" id="345573at2"/>
<feature type="domain" description="AB hydrolase-1" evidence="1">
    <location>
        <begin position="87"/>
        <end position="203"/>
    </location>
</feature>
<keyword evidence="2" id="KW-0378">Hydrolase</keyword>
<gene>
    <name evidence="2" type="ORF">FN976_08070</name>
</gene>
<dbReference type="RefSeq" id="WP_145892494.1">
    <property type="nucleotide sequence ID" value="NZ_VOBQ01000005.1"/>
</dbReference>
<dbReference type="Pfam" id="PF12697">
    <property type="entry name" value="Abhydrolase_6"/>
    <property type="match status" value="1"/>
</dbReference>
<protein>
    <submittedName>
        <fullName evidence="2">Alpha/beta hydrolase</fullName>
    </submittedName>
</protein>
<dbReference type="GO" id="GO:0016787">
    <property type="term" value="F:hydrolase activity"/>
    <property type="evidence" value="ECO:0007669"/>
    <property type="project" value="UniProtKB-KW"/>
</dbReference>
<name>A0A562ZUF5_9BURK</name>
<evidence type="ECO:0000259" key="1">
    <source>
        <dbReference type="Pfam" id="PF12697"/>
    </source>
</evidence>
<dbReference type="InterPro" id="IPR029058">
    <property type="entry name" value="AB_hydrolase_fold"/>
</dbReference>
<sequence length="264" mass="28680">MLMATRRNANEDLPPPSLALLALEFRAPWEFGALLPAWPALQRAPAGDGHPVMVFPGLSASDASTVPLRRYLGAMGYDTQGWNQGFNFGPRAGVLEAAKRSLEEACAQSGRKVSLIGWSLGGVYARELAKEMPDLVRCVITLGSPFAGPPKSTNAWRIYELTSGRDIAREHDNFDLPEAPPVPTTSIYSRSDGIVAWQGSIQRPDHGEVENIEVVASHIGIGLNPAAWWAVADRLAQAEGAWKPFDRFGLFGLKGLIYPDPHRA</sequence>
<dbReference type="Proteomes" id="UP000318199">
    <property type="component" value="Unassembled WGS sequence"/>
</dbReference>